<keyword evidence="5 13" id="KW-0808">Transferase</keyword>
<dbReference type="InterPro" id="IPR006638">
    <property type="entry name" value="Elp3/MiaA/NifB-like_rSAM"/>
</dbReference>
<dbReference type="CDD" id="cd01335">
    <property type="entry name" value="Radical_SAM"/>
    <property type="match status" value="1"/>
</dbReference>
<dbReference type="Gene3D" id="3.20.20.70">
    <property type="entry name" value="Aldolase class I"/>
    <property type="match status" value="1"/>
</dbReference>
<keyword evidence="7 13" id="KW-0001">2Fe-2S</keyword>
<evidence type="ECO:0000256" key="2">
    <source>
        <dbReference type="ARBA" id="ARBA00010765"/>
    </source>
</evidence>
<proteinExistence type="inferred from homology"/>
<feature type="binding site" evidence="13 14">
    <location>
        <position position="202"/>
    </location>
    <ligand>
        <name>[2Fe-2S] cluster</name>
        <dbReference type="ChEBI" id="CHEBI:190135"/>
    </ligand>
</feature>
<dbReference type="AlphaFoldDB" id="A0A0K6GY63"/>
<evidence type="ECO:0000313" key="17">
    <source>
        <dbReference type="Proteomes" id="UP000243535"/>
    </source>
</evidence>
<name>A0A0K6GY63_9NEIS</name>
<dbReference type="SFLD" id="SFLDG01060">
    <property type="entry name" value="BATS_domain_containing"/>
    <property type="match status" value="1"/>
</dbReference>
<dbReference type="SMART" id="SM00729">
    <property type="entry name" value="Elp3"/>
    <property type="match status" value="1"/>
</dbReference>
<dbReference type="PROSITE" id="PS51918">
    <property type="entry name" value="RADICAL_SAM"/>
    <property type="match status" value="1"/>
</dbReference>
<dbReference type="SFLD" id="SFLDG01278">
    <property type="entry name" value="biotin_synthase_like"/>
    <property type="match status" value="1"/>
</dbReference>
<dbReference type="InterPro" id="IPR007197">
    <property type="entry name" value="rSAM"/>
</dbReference>
<dbReference type="UniPathway" id="UPA00078">
    <property type="reaction ID" value="UER00162"/>
</dbReference>
<dbReference type="GO" id="GO:0004076">
    <property type="term" value="F:biotin synthase activity"/>
    <property type="evidence" value="ECO:0007669"/>
    <property type="project" value="UniProtKB-UniRule"/>
</dbReference>
<dbReference type="GO" id="GO:0009102">
    <property type="term" value="P:biotin biosynthetic process"/>
    <property type="evidence" value="ECO:0007669"/>
    <property type="project" value="UniProtKB-UniRule"/>
</dbReference>
<feature type="binding site" evidence="13 14">
    <location>
        <position position="274"/>
    </location>
    <ligand>
        <name>[2Fe-2S] cluster</name>
        <dbReference type="ChEBI" id="CHEBI:190135"/>
    </ligand>
</feature>
<evidence type="ECO:0000256" key="1">
    <source>
        <dbReference type="ARBA" id="ARBA00004942"/>
    </source>
</evidence>
<protein>
    <recommendedName>
        <fullName evidence="3 13">Biotin synthase</fullName>
        <ecNumber evidence="3 13">2.8.1.6</ecNumber>
    </recommendedName>
</protein>
<feature type="domain" description="Radical SAM core" evidence="15">
    <location>
        <begin position="52"/>
        <end position="276"/>
    </location>
</feature>
<dbReference type="PIRSF" id="PIRSF001619">
    <property type="entry name" value="Biotin_synth"/>
    <property type="match status" value="1"/>
</dbReference>
<comment type="function">
    <text evidence="13">Catalyzes the conversion of dethiobiotin (DTB) to biotin by the insertion of a sulfur atom into dethiobiotin via a radical-based mechanism.</text>
</comment>
<dbReference type="RefSeq" id="WP_055433936.1">
    <property type="nucleotide sequence ID" value="NZ_CYHA01000003.1"/>
</dbReference>
<dbReference type="OrthoDB" id="9786826at2"/>
<dbReference type="InterPro" id="IPR024177">
    <property type="entry name" value="Biotin_synthase"/>
</dbReference>
<dbReference type="GO" id="GO:0051537">
    <property type="term" value="F:2 iron, 2 sulfur cluster binding"/>
    <property type="evidence" value="ECO:0007669"/>
    <property type="project" value="UniProtKB-KW"/>
</dbReference>
<dbReference type="Pfam" id="PF04055">
    <property type="entry name" value="Radical_SAM"/>
    <property type="match status" value="1"/>
</dbReference>
<dbReference type="SFLD" id="SFLDF00272">
    <property type="entry name" value="biotin_synthase"/>
    <property type="match status" value="1"/>
</dbReference>
<keyword evidence="6 13" id="KW-0949">S-adenosyl-L-methionine</keyword>
<evidence type="ECO:0000256" key="14">
    <source>
        <dbReference type="PIRSR" id="PIRSR001619-1"/>
    </source>
</evidence>
<dbReference type="SUPFAM" id="SSF102114">
    <property type="entry name" value="Radical SAM enzymes"/>
    <property type="match status" value="1"/>
</dbReference>
<evidence type="ECO:0000256" key="3">
    <source>
        <dbReference type="ARBA" id="ARBA00012236"/>
    </source>
</evidence>
<feature type="binding site" evidence="13 14">
    <location>
        <position position="142"/>
    </location>
    <ligand>
        <name>[2Fe-2S] cluster</name>
        <dbReference type="ChEBI" id="CHEBI:190135"/>
    </ligand>
</feature>
<keyword evidence="17" id="KW-1185">Reference proteome</keyword>
<keyword evidence="9 13" id="KW-0093">Biotin biosynthesis</keyword>
<dbReference type="EMBL" id="CYHA01000003">
    <property type="protein sequence ID" value="CUA83515.1"/>
    <property type="molecule type" value="Genomic_DNA"/>
</dbReference>
<evidence type="ECO:0000256" key="12">
    <source>
        <dbReference type="ARBA" id="ARBA00051157"/>
    </source>
</evidence>
<dbReference type="EC" id="2.8.1.6" evidence="3 13"/>
<comment type="subunit">
    <text evidence="13">Homodimer.</text>
</comment>
<dbReference type="STRING" id="375574.GCA_001418035_01574"/>
<comment type="pathway">
    <text evidence="1 13">Cofactor biosynthesis; biotin biosynthesis; biotin from 7,8-diaminononanoate: step 2/2.</text>
</comment>
<feature type="binding site" evidence="13 14">
    <location>
        <position position="71"/>
    </location>
    <ligand>
        <name>[4Fe-4S] cluster</name>
        <dbReference type="ChEBI" id="CHEBI:49883"/>
        <note>4Fe-4S-S-AdoMet</note>
    </ligand>
</feature>
<evidence type="ECO:0000256" key="10">
    <source>
        <dbReference type="ARBA" id="ARBA00023004"/>
    </source>
</evidence>
<evidence type="ECO:0000256" key="6">
    <source>
        <dbReference type="ARBA" id="ARBA00022691"/>
    </source>
</evidence>
<keyword evidence="11 13" id="KW-0411">Iron-sulfur</keyword>
<dbReference type="PANTHER" id="PTHR22976">
    <property type="entry name" value="BIOTIN SYNTHASE"/>
    <property type="match status" value="1"/>
</dbReference>
<comment type="catalytic activity">
    <reaction evidence="12 13">
        <text>(4R,5S)-dethiobiotin + (sulfur carrier)-SH + 2 reduced [2Fe-2S]-[ferredoxin] + 2 S-adenosyl-L-methionine = (sulfur carrier)-H + biotin + 2 5'-deoxyadenosine + 2 L-methionine + 2 oxidized [2Fe-2S]-[ferredoxin]</text>
        <dbReference type="Rhea" id="RHEA:22060"/>
        <dbReference type="Rhea" id="RHEA-COMP:10000"/>
        <dbReference type="Rhea" id="RHEA-COMP:10001"/>
        <dbReference type="Rhea" id="RHEA-COMP:14737"/>
        <dbReference type="Rhea" id="RHEA-COMP:14739"/>
        <dbReference type="ChEBI" id="CHEBI:17319"/>
        <dbReference type="ChEBI" id="CHEBI:29917"/>
        <dbReference type="ChEBI" id="CHEBI:33737"/>
        <dbReference type="ChEBI" id="CHEBI:33738"/>
        <dbReference type="ChEBI" id="CHEBI:57586"/>
        <dbReference type="ChEBI" id="CHEBI:57844"/>
        <dbReference type="ChEBI" id="CHEBI:59789"/>
        <dbReference type="ChEBI" id="CHEBI:64428"/>
        <dbReference type="ChEBI" id="CHEBI:149473"/>
        <dbReference type="EC" id="2.8.1.6"/>
    </reaction>
</comment>
<gene>
    <name evidence="13" type="primary">bioB</name>
    <name evidence="16" type="ORF">Ga0061063_1782</name>
</gene>
<dbReference type="Proteomes" id="UP000243535">
    <property type="component" value="Unassembled WGS sequence"/>
</dbReference>
<feature type="binding site" evidence="13 14">
    <location>
        <position position="111"/>
    </location>
    <ligand>
        <name>[2Fe-2S] cluster</name>
        <dbReference type="ChEBI" id="CHEBI:190135"/>
    </ligand>
</feature>
<evidence type="ECO:0000256" key="9">
    <source>
        <dbReference type="ARBA" id="ARBA00022756"/>
    </source>
</evidence>
<sequence length="327" mass="35603">MQSSPMVFQSPATFHPESGLWSAEEVEQLLSLPFMELVYRAAEIHRQFFDPTKVQLSTLVSIKTGGCPEDCGYCPQSVHHDTPVENQPMMTVEEVIAAARAAKANGAGRFCMGAAWRGPKDADLEATLAMVREVKALGLETCATFGLLRDGQAEKLKAAGLDYYNHNLDTAPEKYADIIQTREYEDRLDTLGKVRGAGLSVCCGGIVGMNETRTDRAGLIAQLANLDPQPESVPINSLVKVSGTPLEGAEPLDWTEFVRTVAVARLTMPRSFIRLSAGRREMPEAMQALCFLAGANSIFYGDKLLTTGNPEVDADRTLMAKLDLSPF</sequence>
<evidence type="ECO:0000259" key="15">
    <source>
        <dbReference type="PROSITE" id="PS51918"/>
    </source>
</evidence>
<dbReference type="GO" id="GO:0005506">
    <property type="term" value="F:iron ion binding"/>
    <property type="evidence" value="ECO:0007669"/>
    <property type="project" value="UniProtKB-UniRule"/>
</dbReference>
<organism evidence="16 17">
    <name type="scientific">Gulbenkiania indica</name>
    <dbReference type="NCBI Taxonomy" id="375574"/>
    <lineage>
        <taxon>Bacteria</taxon>
        <taxon>Pseudomonadati</taxon>
        <taxon>Pseudomonadota</taxon>
        <taxon>Betaproteobacteria</taxon>
        <taxon>Neisseriales</taxon>
        <taxon>Chromobacteriaceae</taxon>
        <taxon>Gulbenkiania</taxon>
    </lineage>
</organism>
<dbReference type="InterPro" id="IPR058240">
    <property type="entry name" value="rSAM_sf"/>
</dbReference>
<dbReference type="InterPro" id="IPR013785">
    <property type="entry name" value="Aldolase_TIM"/>
</dbReference>
<dbReference type="FunFam" id="3.20.20.70:FF:000011">
    <property type="entry name" value="Biotin synthase"/>
    <property type="match status" value="1"/>
</dbReference>
<dbReference type="GO" id="GO:0051539">
    <property type="term" value="F:4 iron, 4 sulfur cluster binding"/>
    <property type="evidence" value="ECO:0007669"/>
    <property type="project" value="UniProtKB-KW"/>
</dbReference>
<evidence type="ECO:0000256" key="5">
    <source>
        <dbReference type="ARBA" id="ARBA00022679"/>
    </source>
</evidence>
<keyword evidence="4 13" id="KW-0004">4Fe-4S</keyword>
<dbReference type="PANTHER" id="PTHR22976:SF2">
    <property type="entry name" value="BIOTIN SYNTHASE, MITOCHONDRIAL"/>
    <property type="match status" value="1"/>
</dbReference>
<comment type="similarity">
    <text evidence="2 13">Belongs to the radical SAM superfamily. Biotin synthase family.</text>
</comment>
<evidence type="ECO:0000256" key="11">
    <source>
        <dbReference type="ARBA" id="ARBA00023014"/>
    </source>
</evidence>
<accession>A0A0K6GY63</accession>
<evidence type="ECO:0000256" key="4">
    <source>
        <dbReference type="ARBA" id="ARBA00022485"/>
    </source>
</evidence>
<evidence type="ECO:0000256" key="8">
    <source>
        <dbReference type="ARBA" id="ARBA00022723"/>
    </source>
</evidence>
<keyword evidence="10 13" id="KW-0408">Iron</keyword>
<dbReference type="SMART" id="SM00876">
    <property type="entry name" value="BATS"/>
    <property type="match status" value="1"/>
</dbReference>
<dbReference type="NCBIfam" id="TIGR00433">
    <property type="entry name" value="bioB"/>
    <property type="match status" value="1"/>
</dbReference>
<reference evidence="17" key="1">
    <citation type="submission" date="2015-08" db="EMBL/GenBank/DDBJ databases">
        <authorList>
            <person name="Varghese N."/>
        </authorList>
    </citation>
    <scope>NUCLEOTIDE SEQUENCE [LARGE SCALE GENOMIC DNA]</scope>
    <source>
        <strain evidence="17">DSM 17901</strain>
    </source>
</reference>
<comment type="cofactor">
    <cofactor evidence="13">
        <name>[2Fe-2S] cluster</name>
        <dbReference type="ChEBI" id="CHEBI:190135"/>
    </cofactor>
    <text evidence="13">Binds 1 [2Fe-2S] cluster. The cluster is coordinated with 3 cysteines and 1 arginine.</text>
</comment>
<evidence type="ECO:0000313" key="16">
    <source>
        <dbReference type="EMBL" id="CUA83515.1"/>
    </source>
</evidence>
<keyword evidence="8 13" id="KW-0479">Metal-binding</keyword>
<feature type="binding site" evidence="13 14">
    <location>
        <position position="74"/>
    </location>
    <ligand>
        <name>[4Fe-4S] cluster</name>
        <dbReference type="ChEBI" id="CHEBI:49883"/>
        <note>4Fe-4S-S-AdoMet</note>
    </ligand>
</feature>
<evidence type="ECO:0000256" key="13">
    <source>
        <dbReference type="HAMAP-Rule" id="MF_01694"/>
    </source>
</evidence>
<dbReference type="InterPro" id="IPR002684">
    <property type="entry name" value="Biotin_synth/BioAB"/>
</dbReference>
<dbReference type="SFLD" id="SFLDS00029">
    <property type="entry name" value="Radical_SAM"/>
    <property type="match status" value="1"/>
</dbReference>
<feature type="binding site" evidence="13 14">
    <location>
        <position position="67"/>
    </location>
    <ligand>
        <name>[4Fe-4S] cluster</name>
        <dbReference type="ChEBI" id="CHEBI:49883"/>
        <note>4Fe-4S-S-AdoMet</note>
    </ligand>
</feature>
<comment type="cofactor">
    <cofactor evidence="14">
        <name>[2Fe-2S] cluster</name>
        <dbReference type="ChEBI" id="CHEBI:190135"/>
    </cofactor>
    <text evidence="14">Binds 1 [2Fe-2S] cluster. The cluster is coordinated with 3 cysteines and 1 arginine.</text>
</comment>
<dbReference type="InterPro" id="IPR010722">
    <property type="entry name" value="BATS_dom"/>
</dbReference>
<dbReference type="Pfam" id="PF06968">
    <property type="entry name" value="BATS"/>
    <property type="match status" value="1"/>
</dbReference>
<evidence type="ECO:0000256" key="7">
    <source>
        <dbReference type="ARBA" id="ARBA00022714"/>
    </source>
</evidence>
<dbReference type="HAMAP" id="MF_01694">
    <property type="entry name" value="BioB"/>
    <property type="match status" value="1"/>
</dbReference>
<comment type="cofactor">
    <cofactor evidence="13 14">
        <name>[4Fe-4S] cluster</name>
        <dbReference type="ChEBI" id="CHEBI:49883"/>
    </cofactor>
    <text evidence="13 14">Binds 1 [4Fe-4S] cluster. The cluster is coordinated with 3 cysteines and an exchangeable S-adenosyl-L-methionine.</text>
</comment>